<name>W8ARS8_CERCA</name>
<dbReference type="AlphaFoldDB" id="W8ARS8"/>
<evidence type="ECO:0000313" key="1">
    <source>
        <dbReference type="EMBL" id="JAB91530.1"/>
    </source>
</evidence>
<dbReference type="EMBL" id="GAMC01015025">
    <property type="protein sequence ID" value="JAB91530.1"/>
    <property type="molecule type" value="mRNA"/>
</dbReference>
<accession>W8ARS8</accession>
<proteinExistence type="evidence at transcript level"/>
<reference evidence="1" key="1">
    <citation type="submission" date="2013-07" db="EMBL/GenBank/DDBJ databases">
        <authorList>
            <person name="Geib S."/>
        </authorList>
    </citation>
    <scope>NUCLEOTIDE SEQUENCE</scope>
</reference>
<sequence>MHLACPPVGRQHILARRLAHRVLRCHHIYHHHLACRLRIRRQVQTILLRHLALLHQITHQLVRTILLQVHSIRPQVHVTQLHRTLHHNQLVTHHRPAVIRLRHQFIHQLLITNRLVRRSRAVARICIRLAVHIRLHHRIIRPIRRVIHRLHHRTRPRVHHTRPRRLAIRRRLLHIHHRHPTIHQLRHLILQHLPIIRRHHTIRQHRRHTRKRVLNIHPHHQLIHHPRHHTMAHQVHRNIHQVRHSTRRLRPSTRQHRRFIRRAHHNIRRPINTVPLAPVTRLPVHAIRLICRSTHRVVPNIHRHRRHIPRRRVITRQPRRCIHQRRHRKDTAQLAQHIRPVVQHLKKVMINSLSKIFGQLKEFLQCHIRYLLFYNILF</sequence>
<organism evidence="1">
    <name type="scientific">Ceratitis capitata</name>
    <name type="common">Mediterranean fruit fly</name>
    <name type="synonym">Tephritis capitata</name>
    <dbReference type="NCBI Taxonomy" id="7213"/>
    <lineage>
        <taxon>Eukaryota</taxon>
        <taxon>Metazoa</taxon>
        <taxon>Ecdysozoa</taxon>
        <taxon>Arthropoda</taxon>
        <taxon>Hexapoda</taxon>
        <taxon>Insecta</taxon>
        <taxon>Pterygota</taxon>
        <taxon>Neoptera</taxon>
        <taxon>Endopterygota</taxon>
        <taxon>Diptera</taxon>
        <taxon>Brachycera</taxon>
        <taxon>Muscomorpha</taxon>
        <taxon>Tephritoidea</taxon>
        <taxon>Tephritidae</taxon>
        <taxon>Ceratitis</taxon>
        <taxon>Ceratitis</taxon>
    </lineage>
</organism>
<reference evidence="1" key="2">
    <citation type="journal article" date="2014" name="BMC Genomics">
        <title>A genomic perspective to assessing quality of mass-reared SIT flies used in Mediterranean fruit fly (Ceratitis capitata) eradication in California.</title>
        <authorList>
            <person name="Calla B."/>
            <person name="Hall B."/>
            <person name="Hou S."/>
            <person name="Geib S.M."/>
        </authorList>
    </citation>
    <scope>NUCLEOTIDE SEQUENCE</scope>
</reference>
<protein>
    <submittedName>
        <fullName evidence="1">Uncharacterized protein</fullName>
    </submittedName>
</protein>